<evidence type="ECO:0000313" key="3">
    <source>
        <dbReference type="Proteomes" id="UP000030647"/>
    </source>
</evidence>
<sequence length="49" mass="5511">MPGQVAGASAVILTLIVIFIRLLIWSETKKPPSYREQRCNEHVVAFLIT</sequence>
<evidence type="ECO:0000313" key="2">
    <source>
        <dbReference type="EMBL" id="ERL64153.1"/>
    </source>
</evidence>
<name>U4TQH1_9LACO</name>
<keyword evidence="3" id="KW-1185">Reference proteome</keyword>
<evidence type="ECO:0000256" key="1">
    <source>
        <dbReference type="SAM" id="Phobius"/>
    </source>
</evidence>
<feature type="transmembrane region" description="Helical" evidence="1">
    <location>
        <begin position="6"/>
        <end position="25"/>
    </location>
</feature>
<keyword evidence="1" id="KW-1133">Transmembrane helix</keyword>
<protein>
    <submittedName>
        <fullName evidence="2">Uncharacterized protein</fullName>
    </submittedName>
</protein>
<accession>U4TQH1</accession>
<dbReference type="Proteomes" id="UP000030647">
    <property type="component" value="Unassembled WGS sequence"/>
</dbReference>
<keyword evidence="1" id="KW-0472">Membrane</keyword>
<dbReference type="AlphaFoldDB" id="U4TQH1"/>
<proteinExistence type="predicted"/>
<keyword evidence="1" id="KW-0812">Transmembrane</keyword>
<dbReference type="EMBL" id="KI271603">
    <property type="protein sequence ID" value="ERL64153.1"/>
    <property type="molecule type" value="Genomic_DNA"/>
</dbReference>
<dbReference type="HOGENOM" id="CLU_3137136_0_0_9"/>
<reference evidence="3" key="1">
    <citation type="journal article" date="2013" name="Genome Announc.">
        <title>Whole-Genome Sequencing of Lactobacillus shenzhenensis Strain LY-73T.</title>
        <authorList>
            <person name="Lin Z."/>
            <person name="Liu Z."/>
            <person name="Yang R."/>
            <person name="Zou Y."/>
            <person name="Wan D."/>
            <person name="Chen J."/>
            <person name="Guo M."/>
            <person name="Zhao J."/>
            <person name="Fang C."/>
            <person name="Yang R."/>
            <person name="Liu F."/>
        </authorList>
    </citation>
    <scope>NUCLEOTIDE SEQUENCE [LARGE SCALE GENOMIC DNA]</scope>
    <source>
        <strain evidence="3">LY-73</strain>
    </source>
</reference>
<gene>
    <name evidence="2" type="ORF">L248_1519</name>
</gene>
<organism evidence="2 3">
    <name type="scientific">Schleiferilactobacillus shenzhenensis LY-73</name>
    <dbReference type="NCBI Taxonomy" id="1231336"/>
    <lineage>
        <taxon>Bacteria</taxon>
        <taxon>Bacillati</taxon>
        <taxon>Bacillota</taxon>
        <taxon>Bacilli</taxon>
        <taxon>Lactobacillales</taxon>
        <taxon>Lactobacillaceae</taxon>
        <taxon>Schleiferilactobacillus</taxon>
    </lineage>
</organism>